<keyword evidence="1" id="KW-1133">Transmembrane helix</keyword>
<reference evidence="3" key="1">
    <citation type="submission" date="2013-09" db="EMBL/GenBank/DDBJ databases">
        <title>The Genome Sequence of Anopheles culicifacies species A.</title>
        <authorList>
            <consortium name="The Broad Institute Genomics Platform"/>
            <person name="Neafsey D.E."/>
            <person name="Besansky N."/>
            <person name="Howell P."/>
            <person name="Walton C."/>
            <person name="Young S.K."/>
            <person name="Zeng Q."/>
            <person name="Gargeya S."/>
            <person name="Fitzgerald M."/>
            <person name="Haas B."/>
            <person name="Abouelleil A."/>
            <person name="Allen A.W."/>
            <person name="Alvarado L."/>
            <person name="Arachchi H.M."/>
            <person name="Berlin A.M."/>
            <person name="Chapman S.B."/>
            <person name="Gainer-Dewar J."/>
            <person name="Goldberg J."/>
            <person name="Griggs A."/>
            <person name="Gujja S."/>
            <person name="Hansen M."/>
            <person name="Howarth C."/>
            <person name="Imamovic A."/>
            <person name="Ireland A."/>
            <person name="Larimer J."/>
            <person name="McCowan C."/>
            <person name="Murphy C."/>
            <person name="Pearson M."/>
            <person name="Poon T.W."/>
            <person name="Priest M."/>
            <person name="Roberts A."/>
            <person name="Saif S."/>
            <person name="Shea T."/>
            <person name="Sisk P."/>
            <person name="Sykes S."/>
            <person name="Wortman J."/>
            <person name="Nusbaum C."/>
            <person name="Birren B."/>
        </authorList>
    </citation>
    <scope>NUCLEOTIDE SEQUENCE [LARGE SCALE GENOMIC DNA]</scope>
    <source>
        <strain evidence="3">A-37</strain>
    </source>
</reference>
<keyword evidence="1" id="KW-0472">Membrane</keyword>
<dbReference type="STRING" id="139723.A0A182MA95"/>
<evidence type="ECO:0008006" key="4">
    <source>
        <dbReference type="Google" id="ProtNLM"/>
    </source>
</evidence>
<name>A0A182MA95_9DIPT</name>
<evidence type="ECO:0000313" key="2">
    <source>
        <dbReference type="EnsemblMetazoa" id="ACUA013330-PA"/>
    </source>
</evidence>
<proteinExistence type="predicted"/>
<dbReference type="VEuPathDB" id="VectorBase:ACUA013330"/>
<evidence type="ECO:0000256" key="1">
    <source>
        <dbReference type="SAM" id="Phobius"/>
    </source>
</evidence>
<dbReference type="AlphaFoldDB" id="A0A182MA95"/>
<accession>A0A182MA95</accession>
<feature type="transmembrane region" description="Helical" evidence="1">
    <location>
        <begin position="96"/>
        <end position="118"/>
    </location>
</feature>
<feature type="transmembrane region" description="Helical" evidence="1">
    <location>
        <begin position="56"/>
        <end position="76"/>
    </location>
</feature>
<sequence length="129" mass="14395">MENGYMFCEYMVTNMAIVFGLVVRHQVVDTFALLSEIDVQLSVLQHSIDHSRQHRLLSVFCGGLLGSFLALLIVTIHMVTSCAETFDTPVLDMMALAISSFGFLLQIVQFSVMVLLLLSRYNAINKSFG</sequence>
<keyword evidence="1" id="KW-0812">Transmembrane</keyword>
<dbReference type="Proteomes" id="UP000075883">
    <property type="component" value="Unassembled WGS sequence"/>
</dbReference>
<dbReference type="EMBL" id="AXCM01012185">
    <property type="status" value="NOT_ANNOTATED_CDS"/>
    <property type="molecule type" value="Genomic_DNA"/>
</dbReference>
<reference evidence="2" key="2">
    <citation type="submission" date="2020-05" db="UniProtKB">
        <authorList>
            <consortium name="EnsemblMetazoa"/>
        </authorList>
    </citation>
    <scope>IDENTIFICATION</scope>
    <source>
        <strain evidence="2">A-37</strain>
    </source>
</reference>
<organism evidence="2 3">
    <name type="scientific">Anopheles culicifacies</name>
    <dbReference type="NCBI Taxonomy" id="139723"/>
    <lineage>
        <taxon>Eukaryota</taxon>
        <taxon>Metazoa</taxon>
        <taxon>Ecdysozoa</taxon>
        <taxon>Arthropoda</taxon>
        <taxon>Hexapoda</taxon>
        <taxon>Insecta</taxon>
        <taxon>Pterygota</taxon>
        <taxon>Neoptera</taxon>
        <taxon>Endopterygota</taxon>
        <taxon>Diptera</taxon>
        <taxon>Nematocera</taxon>
        <taxon>Culicoidea</taxon>
        <taxon>Culicidae</taxon>
        <taxon>Anophelinae</taxon>
        <taxon>Anopheles</taxon>
        <taxon>culicifacies species complex</taxon>
    </lineage>
</organism>
<keyword evidence="3" id="KW-1185">Reference proteome</keyword>
<dbReference type="EnsemblMetazoa" id="ACUA013330-RA">
    <property type="protein sequence ID" value="ACUA013330-PA"/>
    <property type="gene ID" value="ACUA013330"/>
</dbReference>
<evidence type="ECO:0000313" key="3">
    <source>
        <dbReference type="Proteomes" id="UP000075883"/>
    </source>
</evidence>
<protein>
    <recommendedName>
        <fullName evidence="4">Gustatory receptor</fullName>
    </recommendedName>
</protein>